<evidence type="ECO:0000313" key="2">
    <source>
        <dbReference type="EMBL" id="KOX88951.1"/>
    </source>
</evidence>
<accession>A0A0M9AEB9</accession>
<dbReference type="Proteomes" id="UP000037685">
    <property type="component" value="Unassembled WGS sequence"/>
</dbReference>
<dbReference type="AlphaFoldDB" id="A0A0M9AEB9"/>
<name>A0A0M9AEB9_THEAQ</name>
<dbReference type="PATRIC" id="fig|271.14.peg.2452"/>
<dbReference type="RefSeq" id="WP_053768681.1">
    <property type="nucleotide sequence ID" value="NZ_LHCI01000107.1"/>
</dbReference>
<evidence type="ECO:0000313" key="3">
    <source>
        <dbReference type="Proteomes" id="UP000037685"/>
    </source>
</evidence>
<feature type="domain" description="HTH cro/C1-type" evidence="1">
    <location>
        <begin position="16"/>
        <end position="73"/>
    </location>
</feature>
<protein>
    <submittedName>
        <fullName evidence="2">Helix-turn-helix protein</fullName>
    </submittedName>
</protein>
<proteinExistence type="predicted"/>
<dbReference type="PROSITE" id="PS50943">
    <property type="entry name" value="HTH_CROC1"/>
    <property type="match status" value="1"/>
</dbReference>
<dbReference type="InterPro" id="IPR001387">
    <property type="entry name" value="Cro/C1-type_HTH"/>
</dbReference>
<comment type="caution">
    <text evidence="2">The sequence shown here is derived from an EMBL/GenBank/DDBJ whole genome shotgun (WGS) entry which is preliminary data.</text>
</comment>
<dbReference type="GO" id="GO:0003677">
    <property type="term" value="F:DNA binding"/>
    <property type="evidence" value="ECO:0007669"/>
    <property type="project" value="InterPro"/>
</dbReference>
<dbReference type="Pfam" id="PF13560">
    <property type="entry name" value="HTH_31"/>
    <property type="match status" value="1"/>
</dbReference>
<dbReference type="SUPFAM" id="SSF47413">
    <property type="entry name" value="lambda repressor-like DNA-binding domains"/>
    <property type="match status" value="1"/>
</dbReference>
<dbReference type="CDD" id="cd00093">
    <property type="entry name" value="HTH_XRE"/>
    <property type="match status" value="1"/>
</dbReference>
<gene>
    <name evidence="2" type="ORF">BVI061214_02374</name>
</gene>
<reference evidence="2 3" key="1">
    <citation type="submission" date="2015-07" db="EMBL/GenBank/DDBJ databases">
        <authorList>
            <person name="Noorani M."/>
        </authorList>
    </citation>
    <scope>NUCLEOTIDE SEQUENCE [LARGE SCALE GENOMIC DNA]</scope>
    <source>
        <strain evidence="3">ATCC 25104 / DSM 625 / JCM 10724 / NBRC 103206 / NCIMB 11243 / YT-1</strain>
    </source>
</reference>
<sequence>MPRTPRNPLPPRVARLVERRKALGLTQEGLARLAGFSTSLMAKIERGAVDLRSLSAQHVVGLARALGLPLNALLDEDLPGGELAKPLLLPVYRAPEDLAREDVERFAITPEQVPPGAEVGRLAYLTLPGRWFTTLDVPFPLTRKAHVMAELRPLVRPGGVYVVRHGEGMGFATDEALRGGRLALYPLDPSLPTLWLEGERPEVVGLVRAWLTWE</sequence>
<dbReference type="InterPro" id="IPR010982">
    <property type="entry name" value="Lambda_DNA-bd_dom_sf"/>
</dbReference>
<dbReference type="EMBL" id="LHCI01000107">
    <property type="protein sequence ID" value="KOX88951.1"/>
    <property type="molecule type" value="Genomic_DNA"/>
</dbReference>
<dbReference type="Gene3D" id="1.10.260.40">
    <property type="entry name" value="lambda repressor-like DNA-binding domains"/>
    <property type="match status" value="1"/>
</dbReference>
<evidence type="ECO:0000259" key="1">
    <source>
        <dbReference type="PROSITE" id="PS50943"/>
    </source>
</evidence>
<dbReference type="SMART" id="SM00530">
    <property type="entry name" value="HTH_XRE"/>
    <property type="match status" value="1"/>
</dbReference>
<organism evidence="2 3">
    <name type="scientific">Thermus aquaticus</name>
    <dbReference type="NCBI Taxonomy" id="271"/>
    <lineage>
        <taxon>Bacteria</taxon>
        <taxon>Thermotogati</taxon>
        <taxon>Deinococcota</taxon>
        <taxon>Deinococci</taxon>
        <taxon>Thermales</taxon>
        <taxon>Thermaceae</taxon>
        <taxon>Thermus</taxon>
    </lineage>
</organism>